<reference evidence="4 5" key="1">
    <citation type="submission" date="2019-08" db="EMBL/GenBank/DDBJ databases">
        <title>Bacterial whole genome sequence for Glaciihabitans sp. CHu50b-6-2.</title>
        <authorList>
            <person name="Jin L."/>
        </authorList>
    </citation>
    <scope>NUCLEOTIDE SEQUENCE [LARGE SCALE GENOMIC DNA]</scope>
    <source>
        <strain evidence="4 5">CHu50b-6-2</strain>
    </source>
</reference>
<dbReference type="InterPro" id="IPR054262">
    <property type="entry name" value="DUF6993"/>
</dbReference>
<feature type="domain" description="DUF6993" evidence="3">
    <location>
        <begin position="84"/>
        <end position="164"/>
    </location>
</feature>
<organism evidence="4 5">
    <name type="scientific">Lacisediminihabitans profunda</name>
    <dbReference type="NCBI Taxonomy" id="2594790"/>
    <lineage>
        <taxon>Bacteria</taxon>
        <taxon>Bacillati</taxon>
        <taxon>Actinomycetota</taxon>
        <taxon>Actinomycetes</taxon>
        <taxon>Micrococcales</taxon>
        <taxon>Microbacteriaceae</taxon>
        <taxon>Lacisediminihabitans</taxon>
    </lineage>
</organism>
<name>A0A5C8UK27_9MICO</name>
<keyword evidence="5" id="KW-1185">Reference proteome</keyword>
<sequence>MGTSRRISGAAAAASALLLAAALAACSTEPEPSAVPSAVPSAGTGSAASSPSIGNAPAPTPTPSMVAGGSAVENKAYFDLVGKTLFASAASANGKTIIDTLAAAGFDKAAMQVTPDRTSNGGAVDSILFSVRLGGQCLLGQRGPGGFSSAVQPALADGSCLVGKTRPIDW</sequence>
<dbReference type="RefSeq" id="WP_147785133.1">
    <property type="nucleotide sequence ID" value="NZ_VRMG01000016.1"/>
</dbReference>
<feature type="region of interest" description="Disordered" evidence="1">
    <location>
        <begin position="30"/>
        <end position="64"/>
    </location>
</feature>
<accession>A0A5C8UK27</accession>
<evidence type="ECO:0000313" key="5">
    <source>
        <dbReference type="Proteomes" id="UP000321379"/>
    </source>
</evidence>
<feature type="signal peptide" evidence="2">
    <location>
        <begin position="1"/>
        <end position="24"/>
    </location>
</feature>
<evidence type="ECO:0000256" key="1">
    <source>
        <dbReference type="SAM" id="MobiDB-lite"/>
    </source>
</evidence>
<dbReference type="Proteomes" id="UP000321379">
    <property type="component" value="Unassembled WGS sequence"/>
</dbReference>
<comment type="caution">
    <text evidence="4">The sequence shown here is derived from an EMBL/GenBank/DDBJ whole genome shotgun (WGS) entry which is preliminary data.</text>
</comment>
<feature type="chain" id="PRO_5022666325" description="DUF6993 domain-containing protein" evidence="2">
    <location>
        <begin position="25"/>
        <end position="170"/>
    </location>
</feature>
<evidence type="ECO:0000259" key="3">
    <source>
        <dbReference type="Pfam" id="PF22504"/>
    </source>
</evidence>
<dbReference type="EMBL" id="VRMG01000016">
    <property type="protein sequence ID" value="TXN28092.1"/>
    <property type="molecule type" value="Genomic_DNA"/>
</dbReference>
<gene>
    <name evidence="4" type="ORF">FVP33_18260</name>
</gene>
<dbReference type="PROSITE" id="PS51257">
    <property type="entry name" value="PROKAR_LIPOPROTEIN"/>
    <property type="match status" value="1"/>
</dbReference>
<evidence type="ECO:0000313" key="4">
    <source>
        <dbReference type="EMBL" id="TXN28092.1"/>
    </source>
</evidence>
<proteinExistence type="predicted"/>
<protein>
    <recommendedName>
        <fullName evidence="3">DUF6993 domain-containing protein</fullName>
    </recommendedName>
</protein>
<evidence type="ECO:0000256" key="2">
    <source>
        <dbReference type="SAM" id="SignalP"/>
    </source>
</evidence>
<keyword evidence="2" id="KW-0732">Signal</keyword>
<feature type="compositionally biased region" description="Low complexity" evidence="1">
    <location>
        <begin position="30"/>
        <end position="54"/>
    </location>
</feature>
<dbReference type="Pfam" id="PF22504">
    <property type="entry name" value="DUF6993"/>
    <property type="match status" value="1"/>
</dbReference>
<dbReference type="AlphaFoldDB" id="A0A5C8UK27"/>